<dbReference type="SUPFAM" id="SSF69318">
    <property type="entry name" value="Integrin alpha N-terminal domain"/>
    <property type="match status" value="1"/>
</dbReference>
<dbReference type="InterPro" id="IPR058087">
    <property type="entry name" value="XAC2610_dom"/>
</dbReference>
<sequence>MILLYQLLHILLLGPLCFGQHRFQINDISKKYNAEINVEDCVSDGCRGNGWVILSDKNGNIKQTFHSPDLVFYFEQNFKPSKDIIRITREMLRDEPLYFGDFNFDGTEDLAVRNGNGGNYGNASYEVYVFNSTKMQFVPSSELTELASGYQGMFDVDIKNKRLTTFAKSGQFYYTYEYEVVPKKGIVLVYEKIEDHTHEAVKVTVKKKVNNKWVVKKTTK</sequence>
<evidence type="ECO:0000313" key="1">
    <source>
        <dbReference type="EMBL" id="MFC7346182.1"/>
    </source>
</evidence>
<keyword evidence="2" id="KW-1185">Reference proteome</keyword>
<organism evidence="1 2">
    <name type="scientific">Chryseobacterium zhengzhouense</name>
    <dbReference type="NCBI Taxonomy" id="1636086"/>
    <lineage>
        <taxon>Bacteria</taxon>
        <taxon>Pseudomonadati</taxon>
        <taxon>Bacteroidota</taxon>
        <taxon>Flavobacteriia</taxon>
        <taxon>Flavobacteriales</taxon>
        <taxon>Weeksellaceae</taxon>
        <taxon>Chryseobacterium group</taxon>
        <taxon>Chryseobacterium</taxon>
    </lineage>
</organism>
<reference evidence="2" key="1">
    <citation type="journal article" date="2019" name="Int. J. Syst. Evol. Microbiol.">
        <title>The Global Catalogue of Microorganisms (GCM) 10K type strain sequencing project: providing services to taxonomists for standard genome sequencing and annotation.</title>
        <authorList>
            <consortium name="The Broad Institute Genomics Platform"/>
            <consortium name="The Broad Institute Genome Sequencing Center for Infectious Disease"/>
            <person name="Wu L."/>
            <person name="Ma J."/>
        </authorList>
    </citation>
    <scope>NUCLEOTIDE SEQUENCE [LARGE SCALE GENOMIC DNA]</scope>
    <source>
        <strain evidence="2">CCUG 54781</strain>
    </source>
</reference>
<accession>A0ABW2LVG9</accession>
<protein>
    <submittedName>
        <fullName evidence="1">XAC2610-related protein</fullName>
    </submittedName>
</protein>
<dbReference type="EMBL" id="JBHTCR010000002">
    <property type="protein sequence ID" value="MFC7346182.1"/>
    <property type="molecule type" value="Genomic_DNA"/>
</dbReference>
<dbReference type="Proteomes" id="UP001596550">
    <property type="component" value="Unassembled WGS sequence"/>
</dbReference>
<comment type="caution">
    <text evidence="1">The sequence shown here is derived from an EMBL/GenBank/DDBJ whole genome shotgun (WGS) entry which is preliminary data.</text>
</comment>
<gene>
    <name evidence="1" type="ORF">ACFQO9_05530</name>
</gene>
<evidence type="ECO:0000313" key="2">
    <source>
        <dbReference type="Proteomes" id="UP001596550"/>
    </source>
</evidence>
<dbReference type="NCBIfam" id="NF047539">
    <property type="entry name" value="XAC2610_fam"/>
    <property type="match status" value="1"/>
</dbReference>
<dbReference type="InterPro" id="IPR028994">
    <property type="entry name" value="Integrin_alpha_N"/>
</dbReference>
<dbReference type="RefSeq" id="WP_378175007.1">
    <property type="nucleotide sequence ID" value="NZ_JBHTCR010000002.1"/>
</dbReference>
<name>A0ABW2LVG9_9FLAO</name>
<proteinExistence type="predicted"/>